<evidence type="ECO:0000259" key="1">
    <source>
        <dbReference type="PROSITE" id="PS50943"/>
    </source>
</evidence>
<dbReference type="Gene3D" id="1.10.260.40">
    <property type="entry name" value="lambda repressor-like DNA-binding domains"/>
    <property type="match status" value="1"/>
</dbReference>
<organism evidence="2 3">
    <name type="scientific">Streptomyces roseoviridis</name>
    <dbReference type="NCBI Taxonomy" id="67361"/>
    <lineage>
        <taxon>Bacteria</taxon>
        <taxon>Bacillati</taxon>
        <taxon>Actinomycetota</taxon>
        <taxon>Actinomycetes</taxon>
        <taxon>Kitasatosporales</taxon>
        <taxon>Streptomycetaceae</taxon>
        <taxon>Streptomyces</taxon>
    </lineage>
</organism>
<dbReference type="Pfam" id="PF01381">
    <property type="entry name" value="HTH_3"/>
    <property type="match status" value="1"/>
</dbReference>
<dbReference type="RefSeq" id="WP_345486025.1">
    <property type="nucleotide sequence ID" value="NZ_BAAAWU010000001.1"/>
</dbReference>
<dbReference type="InterPro" id="IPR010982">
    <property type="entry name" value="Lambda_DNA-bd_dom_sf"/>
</dbReference>
<evidence type="ECO:0000313" key="2">
    <source>
        <dbReference type="EMBL" id="MFB9555453.1"/>
    </source>
</evidence>
<protein>
    <submittedName>
        <fullName evidence="2">Multiprotein-bridging factor 1 family protein</fullName>
    </submittedName>
</protein>
<proteinExistence type="predicted"/>
<evidence type="ECO:0000313" key="3">
    <source>
        <dbReference type="Proteomes" id="UP001589716"/>
    </source>
</evidence>
<dbReference type="SMART" id="SM00530">
    <property type="entry name" value="HTH_XRE"/>
    <property type="match status" value="1"/>
</dbReference>
<dbReference type="InterPro" id="IPR001387">
    <property type="entry name" value="Cro/C1-type_HTH"/>
</dbReference>
<sequence>MDLGEVIRQLRLARGWSQGRLATAINERYGTTLAREYVSNWECGKVTPRDFYLRALSAVLDAPLATFEDDVKRRTFLTDVAGTAIAPVIASDLLSDGFAARLRGGPSVDEWEGKLATYGTEYMSMGAGDIQRRVSRELVIVQQQLEDTRLWSVASRLMTLYAKTFPGSDGSKAVHWYRMAAQAADQAGDDEVRVWVRGRAAIALGYEGASLGFADVLADQALALSDAPSLGLLNAVYGRAHAAALRGDRATALSLDLQGRRIFDTVGSHEQTSDHAVPWWRLNVFRSLLLARLGDEKGAVEAQEQARRDLPSELPRFATHLELHRGLMLVRAGDREGGVAYARAAMDALPSEKHSLTLRMLMEEIKKP</sequence>
<comment type="caution">
    <text evidence="2">The sequence shown here is derived from an EMBL/GenBank/DDBJ whole genome shotgun (WGS) entry which is preliminary data.</text>
</comment>
<dbReference type="SUPFAM" id="SSF47413">
    <property type="entry name" value="lambda repressor-like DNA-binding domains"/>
    <property type="match status" value="1"/>
</dbReference>
<gene>
    <name evidence="2" type="ORF">ACFFTP_14815</name>
</gene>
<name>A0ABV5QPL3_9ACTN</name>
<dbReference type="PROSITE" id="PS50943">
    <property type="entry name" value="HTH_CROC1"/>
    <property type="match status" value="1"/>
</dbReference>
<dbReference type="Proteomes" id="UP001589716">
    <property type="component" value="Unassembled WGS sequence"/>
</dbReference>
<accession>A0ABV5QPL3</accession>
<dbReference type="CDD" id="cd00093">
    <property type="entry name" value="HTH_XRE"/>
    <property type="match status" value="1"/>
</dbReference>
<reference evidence="2 3" key="1">
    <citation type="submission" date="2024-09" db="EMBL/GenBank/DDBJ databases">
        <authorList>
            <person name="Sun Q."/>
            <person name="Mori K."/>
        </authorList>
    </citation>
    <scope>NUCLEOTIDE SEQUENCE [LARGE SCALE GENOMIC DNA]</scope>
    <source>
        <strain evidence="2 3">JCM 4414</strain>
    </source>
</reference>
<feature type="domain" description="HTH cro/C1-type" evidence="1">
    <location>
        <begin position="7"/>
        <end position="67"/>
    </location>
</feature>
<keyword evidence="3" id="KW-1185">Reference proteome</keyword>
<dbReference type="EMBL" id="JBHMCT010000009">
    <property type="protein sequence ID" value="MFB9555453.1"/>
    <property type="molecule type" value="Genomic_DNA"/>
</dbReference>